<name>A0A6J5CB82_9BURK</name>
<protein>
    <submittedName>
        <fullName evidence="1">Uncharacterized protein</fullName>
    </submittedName>
</protein>
<gene>
    <name evidence="1" type="ORF">LMG27174_05737</name>
</gene>
<evidence type="ECO:0000313" key="2">
    <source>
        <dbReference type="Proteomes" id="UP000494205"/>
    </source>
</evidence>
<evidence type="ECO:0000313" key="1">
    <source>
        <dbReference type="EMBL" id="CAB3730362.1"/>
    </source>
</evidence>
<proteinExistence type="predicted"/>
<dbReference type="AlphaFoldDB" id="A0A6J5CB82"/>
<reference evidence="1 2" key="1">
    <citation type="submission" date="2020-04" db="EMBL/GenBank/DDBJ databases">
        <authorList>
            <person name="De Canck E."/>
        </authorList>
    </citation>
    <scope>NUCLEOTIDE SEQUENCE [LARGE SCALE GENOMIC DNA]</scope>
    <source>
        <strain evidence="1 2">LMG 27174</strain>
    </source>
</reference>
<organism evidence="1 2">
    <name type="scientific">Paraburkholderia rhynchosiae</name>
    <dbReference type="NCBI Taxonomy" id="487049"/>
    <lineage>
        <taxon>Bacteria</taxon>
        <taxon>Pseudomonadati</taxon>
        <taxon>Pseudomonadota</taxon>
        <taxon>Betaproteobacteria</taxon>
        <taxon>Burkholderiales</taxon>
        <taxon>Burkholderiaceae</taxon>
        <taxon>Paraburkholderia</taxon>
    </lineage>
</organism>
<dbReference type="Proteomes" id="UP000494205">
    <property type="component" value="Unassembled WGS sequence"/>
</dbReference>
<dbReference type="EMBL" id="CADIJZ010000027">
    <property type="protein sequence ID" value="CAB3730362.1"/>
    <property type="molecule type" value="Genomic_DNA"/>
</dbReference>
<accession>A0A6J5CB82</accession>
<sequence length="121" mass="13278">MTTPSSAQSGGLRQCPSPIVRRPLARSAHAELVVIVHRIGIVAQRSQHVAQEFLLGDRKFGRAGYQVVKALFSLRFPNSVNADPQCLGFKVARMSRAKFGFVFIVHESDDGSGQRNFRGAL</sequence>